<dbReference type="Proteomes" id="UP000325811">
    <property type="component" value="Chromosome II"/>
</dbReference>
<reference evidence="1 2" key="1">
    <citation type="submission" date="2019-08" db="EMBL/GenBank/DDBJ databases">
        <authorList>
            <person name="Herpell B J."/>
        </authorList>
    </citation>
    <scope>NUCLEOTIDE SEQUENCE [LARGE SCALE GENOMIC DNA]</scope>
    <source>
        <strain evidence="2">Msb3</strain>
    </source>
</reference>
<name>A0A5Q4Z3U9_9BURK</name>
<accession>A0A5Q4Z3U9</accession>
<dbReference type="KEGG" id="pdio:PDMSB3_3232.1"/>
<gene>
    <name evidence="1" type="ORF">PDMSB3_3232</name>
</gene>
<keyword evidence="2" id="KW-1185">Reference proteome</keyword>
<organism evidence="1 2">
    <name type="scientific">Paraburkholderia dioscoreae</name>
    <dbReference type="NCBI Taxonomy" id="2604047"/>
    <lineage>
        <taxon>Bacteria</taxon>
        <taxon>Pseudomonadati</taxon>
        <taxon>Pseudomonadota</taxon>
        <taxon>Betaproteobacteria</taxon>
        <taxon>Burkholderiales</taxon>
        <taxon>Burkholderiaceae</taxon>
        <taxon>Paraburkholderia</taxon>
    </lineage>
</organism>
<protein>
    <submittedName>
        <fullName evidence="1">Uncharacterized protein</fullName>
    </submittedName>
</protein>
<sequence length="68" mass="7416">MVGKSRQASTREYDCSILSGPVPSREQGFFRLVARHDLQLAGSSRYAGVASRFAVLSVNIRHPAGRVV</sequence>
<proteinExistence type="predicted"/>
<dbReference type="AlphaFoldDB" id="A0A5Q4Z3U9"/>
<evidence type="ECO:0000313" key="2">
    <source>
        <dbReference type="Proteomes" id="UP000325811"/>
    </source>
</evidence>
<evidence type="ECO:0000313" key="1">
    <source>
        <dbReference type="EMBL" id="VVD34516.1"/>
    </source>
</evidence>
<dbReference type="EMBL" id="LR699554">
    <property type="protein sequence ID" value="VVD34516.1"/>
    <property type="molecule type" value="Genomic_DNA"/>
</dbReference>